<organism evidence="7 8">
    <name type="scientific">Cyclospora cayetanensis</name>
    <dbReference type="NCBI Taxonomy" id="88456"/>
    <lineage>
        <taxon>Eukaryota</taxon>
        <taxon>Sar</taxon>
        <taxon>Alveolata</taxon>
        <taxon>Apicomplexa</taxon>
        <taxon>Conoidasida</taxon>
        <taxon>Coccidia</taxon>
        <taxon>Eucoccidiorida</taxon>
        <taxon>Eimeriorina</taxon>
        <taxon>Eimeriidae</taxon>
        <taxon>Cyclospora</taxon>
    </lineage>
</organism>
<keyword evidence="2 3" id="KW-0067">ATP-binding</keyword>
<dbReference type="PROSITE" id="PS00107">
    <property type="entry name" value="PROTEIN_KINASE_ATP"/>
    <property type="match status" value="1"/>
</dbReference>
<dbReference type="InterPro" id="IPR017441">
    <property type="entry name" value="Protein_kinase_ATP_BS"/>
</dbReference>
<feature type="chain" id="PRO_5028036717" evidence="5">
    <location>
        <begin position="19"/>
        <end position="597"/>
    </location>
</feature>
<dbReference type="GO" id="GO:0005634">
    <property type="term" value="C:nucleus"/>
    <property type="evidence" value="ECO:0007669"/>
    <property type="project" value="TreeGrafter"/>
</dbReference>
<evidence type="ECO:0000256" key="1">
    <source>
        <dbReference type="ARBA" id="ARBA00022741"/>
    </source>
</evidence>
<dbReference type="RefSeq" id="XP_022589823.2">
    <property type="nucleotide sequence ID" value="XM_022731417.2"/>
</dbReference>
<keyword evidence="5" id="KW-0732">Signal</keyword>
<keyword evidence="1 3" id="KW-0547">Nucleotide-binding</keyword>
<evidence type="ECO:0000256" key="3">
    <source>
        <dbReference type="PROSITE-ProRule" id="PRU10141"/>
    </source>
</evidence>
<evidence type="ECO:0000259" key="6">
    <source>
        <dbReference type="PROSITE" id="PS50011"/>
    </source>
</evidence>
<reference evidence="8" key="1">
    <citation type="submission" date="2025-08" db="UniProtKB">
        <authorList>
            <consortium name="RefSeq"/>
        </authorList>
    </citation>
    <scope>IDENTIFICATION</scope>
</reference>
<dbReference type="SMART" id="SM00220">
    <property type="entry name" value="S_TKc"/>
    <property type="match status" value="1"/>
</dbReference>
<dbReference type="SUPFAM" id="SSF56112">
    <property type="entry name" value="Protein kinase-like (PK-like)"/>
    <property type="match status" value="1"/>
</dbReference>
<dbReference type="PROSITE" id="PS50011">
    <property type="entry name" value="PROTEIN_KINASE_DOM"/>
    <property type="match status" value="1"/>
</dbReference>
<feature type="signal peptide" evidence="5">
    <location>
        <begin position="1"/>
        <end position="18"/>
    </location>
</feature>
<evidence type="ECO:0000256" key="4">
    <source>
        <dbReference type="SAM" id="MobiDB-lite"/>
    </source>
</evidence>
<proteinExistence type="predicted"/>
<accession>A0A6P5WD98</accession>
<dbReference type="GeneID" id="34618073"/>
<sequence length="597" mass="64743">MKASIFFSGVLTPALVLGIQPAQFFTEDASPVLVMQDHEPSFLEGAHYVRALRAARLGAQAAQRHAVNLPPANQPPGGATRLRTPGGLLGPQPGARRYPLVEAKPAVRATPHVYLPRMQPRVISVLGPKYSPFRIPPAILSKPLSPAVGMNAARHLHTTSPLQGERGTSDTPPEQDAPTQQVVKVEDLRNELADAVKHNAKVLDDYDTRHRPPEAAAFEASFRLALQSMNPGVPKGTVVLRDLKECNSDQILVSQCNAKLGKVLGRGGNGLVVEVMVEDTNTQKILGVQKFAVKFIYFEGKPGIPADRTVEFAKSVVSGSLEEELASVGKVVDTVRANGHRSPTASISRENRWSLPLFEAVVGDSAGAICHIENLFFSGRVLLSEQMLGDATNILEHNISGAPTLNLSMGAREYLCKQFLFSLQKLHALGLVHFDVKPQNILISSSGEAHVADFGAVEKEGFWRPCRSGVTPLYADPTQAECILRDGRMNADPLFDSWSAGVTVFQILTNGNLPFGLTPHGNVLAKLVVLDKSRNTSYGSPFPMSSPEEANAKKLREAGASEPAIRIVQGLLQHKKFLRRQVSEALEENPDWLEGKE</sequence>
<dbReference type="GO" id="GO:0004674">
    <property type="term" value="F:protein serine/threonine kinase activity"/>
    <property type="evidence" value="ECO:0007669"/>
    <property type="project" value="TreeGrafter"/>
</dbReference>
<dbReference type="OrthoDB" id="333255at2759"/>
<protein>
    <submittedName>
        <fullName evidence="8">Uncharacterized protein LOC34618073</fullName>
    </submittedName>
</protein>
<feature type="region of interest" description="Disordered" evidence="4">
    <location>
        <begin position="159"/>
        <end position="180"/>
    </location>
</feature>
<dbReference type="PROSITE" id="PS00108">
    <property type="entry name" value="PROTEIN_KINASE_ST"/>
    <property type="match status" value="1"/>
</dbReference>
<feature type="domain" description="Protein kinase" evidence="6">
    <location>
        <begin position="258"/>
        <end position="593"/>
    </location>
</feature>
<feature type="binding site" evidence="3">
    <location>
        <position position="294"/>
    </location>
    <ligand>
        <name>ATP</name>
        <dbReference type="ChEBI" id="CHEBI:30616"/>
    </ligand>
</feature>
<evidence type="ECO:0000313" key="7">
    <source>
        <dbReference type="Proteomes" id="UP000515125"/>
    </source>
</evidence>
<dbReference type="Proteomes" id="UP000515125">
    <property type="component" value="Unplaced"/>
</dbReference>
<dbReference type="InterPro" id="IPR000719">
    <property type="entry name" value="Prot_kinase_dom"/>
</dbReference>
<dbReference type="GO" id="GO:0005524">
    <property type="term" value="F:ATP binding"/>
    <property type="evidence" value="ECO:0007669"/>
    <property type="project" value="UniProtKB-UniRule"/>
</dbReference>
<keyword evidence="7" id="KW-1185">Reference proteome</keyword>
<dbReference type="PANTHER" id="PTHR44167">
    <property type="entry name" value="OVARIAN-SPECIFIC SERINE/THREONINE-PROTEIN KINASE LOK-RELATED"/>
    <property type="match status" value="1"/>
</dbReference>
<evidence type="ECO:0000256" key="2">
    <source>
        <dbReference type="ARBA" id="ARBA00022840"/>
    </source>
</evidence>
<feature type="compositionally biased region" description="Polar residues" evidence="4">
    <location>
        <begin position="169"/>
        <end position="180"/>
    </location>
</feature>
<dbReference type="PANTHER" id="PTHR44167:SF30">
    <property type="entry name" value="PHOSPHORYLASE KINASE"/>
    <property type="match status" value="1"/>
</dbReference>
<name>A0A6P5WD98_9EIME</name>
<dbReference type="GO" id="GO:0044773">
    <property type="term" value="P:mitotic DNA damage checkpoint signaling"/>
    <property type="evidence" value="ECO:0007669"/>
    <property type="project" value="TreeGrafter"/>
</dbReference>
<dbReference type="Pfam" id="PF00069">
    <property type="entry name" value="Pkinase"/>
    <property type="match status" value="1"/>
</dbReference>
<gene>
    <name evidence="8" type="primary">LOC34618073</name>
</gene>
<dbReference type="Gene3D" id="1.10.510.10">
    <property type="entry name" value="Transferase(Phosphotransferase) domain 1"/>
    <property type="match status" value="1"/>
</dbReference>
<dbReference type="AlphaFoldDB" id="A0A6P5WD98"/>
<dbReference type="InterPro" id="IPR011009">
    <property type="entry name" value="Kinase-like_dom_sf"/>
</dbReference>
<dbReference type="InterPro" id="IPR008271">
    <property type="entry name" value="Ser/Thr_kinase_AS"/>
</dbReference>
<evidence type="ECO:0000313" key="8">
    <source>
        <dbReference type="RefSeq" id="XP_022589823.2"/>
    </source>
</evidence>
<evidence type="ECO:0000256" key="5">
    <source>
        <dbReference type="SAM" id="SignalP"/>
    </source>
</evidence>